<dbReference type="EMBL" id="CP051204">
    <property type="protein sequence ID" value="QJB38127.1"/>
    <property type="molecule type" value="Genomic_DNA"/>
</dbReference>
<organism evidence="1 3">
    <name type="scientific">Chitinophaga oryzae</name>
    <dbReference type="NCBI Taxonomy" id="2725414"/>
    <lineage>
        <taxon>Bacteria</taxon>
        <taxon>Pseudomonadati</taxon>
        <taxon>Bacteroidota</taxon>
        <taxon>Chitinophagia</taxon>
        <taxon>Chitinophagales</taxon>
        <taxon>Chitinophagaceae</taxon>
        <taxon>Chitinophaga</taxon>
    </lineage>
</organism>
<reference evidence="3" key="1">
    <citation type="submission" date="2020-04" db="EMBL/GenBank/DDBJ databases">
        <authorList>
            <person name="Kittiwongwattana C."/>
        </authorList>
    </citation>
    <scope>NUCLEOTIDE SEQUENCE [LARGE SCALE GENOMIC DNA]</scope>
    <source>
        <strain evidence="3">1310</strain>
    </source>
</reference>
<sequence>MKATFYSNTKPLGTIDMKTIDQSMGVVGGRLTPNAAYFELQPFFRRSKGQYNNEIEQLTLNIQLENGCFLQPAGGFSIMDTTVFPDEITIEIVGSNYFMIFDTLDDGPPSTFLTAPWHPLSIETKIALEDEVRRKVRSFGGNNLLAQHQYFALADFGPEDDVLCYVTGKNEYSFAVVHLTWTTNPDNSPSYPAIEFYRDFEDFKKARMIPTSKGRE</sequence>
<reference evidence="1 4" key="2">
    <citation type="submission" date="2020-09" db="EMBL/GenBank/DDBJ databases">
        <authorList>
            <person name="Kittiwongwattana C."/>
        </authorList>
    </citation>
    <scope>NUCLEOTIDE SEQUENCE</scope>
    <source>
        <strain evidence="2 4">1303</strain>
        <strain evidence="1">1310</strain>
    </source>
</reference>
<evidence type="ECO:0000313" key="3">
    <source>
        <dbReference type="Proteomes" id="UP000502421"/>
    </source>
</evidence>
<evidence type="ECO:0000313" key="1">
    <source>
        <dbReference type="EMBL" id="QJB31643.1"/>
    </source>
</evidence>
<dbReference type="Proteomes" id="UP000503144">
    <property type="component" value="Chromosome"/>
</dbReference>
<name>A0AAE6ZET1_9BACT</name>
<dbReference type="EMBL" id="CP051205">
    <property type="protein sequence ID" value="QJB31643.1"/>
    <property type="molecule type" value="Genomic_DNA"/>
</dbReference>
<dbReference type="KEGG" id="coy:HF329_10100"/>
<evidence type="ECO:0000313" key="2">
    <source>
        <dbReference type="EMBL" id="QJB38127.1"/>
    </source>
</evidence>
<gene>
    <name evidence="2" type="ORF">HF324_09760</name>
    <name evidence="1" type="ORF">HF329_10100</name>
</gene>
<dbReference type="RefSeq" id="WP_168803901.1">
    <property type="nucleotide sequence ID" value="NZ_CP051204.2"/>
</dbReference>
<evidence type="ECO:0000313" key="4">
    <source>
        <dbReference type="Proteomes" id="UP000503144"/>
    </source>
</evidence>
<protein>
    <submittedName>
        <fullName evidence="1">Uncharacterized protein</fullName>
    </submittedName>
</protein>
<dbReference type="Proteomes" id="UP000502421">
    <property type="component" value="Chromosome"/>
</dbReference>
<dbReference type="AlphaFoldDB" id="A0AAE6ZET1"/>
<proteinExistence type="predicted"/>
<keyword evidence="4" id="KW-1185">Reference proteome</keyword>
<accession>A0AAE6ZET1</accession>